<keyword evidence="2" id="KW-1185">Reference proteome</keyword>
<accession>A0ABD3JKD4</accession>
<name>A0ABD3JKD4_EUCGL</name>
<sequence>MLLLTPIWCHHESKITEEEEDEECLKEEEDGLSGMGNMRLVTQPSCIQGKMRDY</sequence>
<evidence type="ECO:0000313" key="1">
    <source>
        <dbReference type="EMBL" id="KAL3727547.1"/>
    </source>
</evidence>
<dbReference type="AlphaFoldDB" id="A0ABD3JKD4"/>
<proteinExistence type="predicted"/>
<protein>
    <submittedName>
        <fullName evidence="1">Uncharacterized protein</fullName>
    </submittedName>
</protein>
<comment type="caution">
    <text evidence="1">The sequence shown here is derived from an EMBL/GenBank/DDBJ whole genome shotgun (WGS) entry which is preliminary data.</text>
</comment>
<dbReference type="EMBL" id="JBJKBG010000008">
    <property type="protein sequence ID" value="KAL3727547.1"/>
    <property type="molecule type" value="Genomic_DNA"/>
</dbReference>
<organism evidence="1 2">
    <name type="scientific">Eucalyptus globulus</name>
    <name type="common">Tasmanian blue gum</name>
    <dbReference type="NCBI Taxonomy" id="34317"/>
    <lineage>
        <taxon>Eukaryota</taxon>
        <taxon>Viridiplantae</taxon>
        <taxon>Streptophyta</taxon>
        <taxon>Embryophyta</taxon>
        <taxon>Tracheophyta</taxon>
        <taxon>Spermatophyta</taxon>
        <taxon>Magnoliopsida</taxon>
        <taxon>eudicotyledons</taxon>
        <taxon>Gunneridae</taxon>
        <taxon>Pentapetalae</taxon>
        <taxon>rosids</taxon>
        <taxon>malvids</taxon>
        <taxon>Myrtales</taxon>
        <taxon>Myrtaceae</taxon>
        <taxon>Myrtoideae</taxon>
        <taxon>Eucalypteae</taxon>
        <taxon>Eucalyptus</taxon>
    </lineage>
</organism>
<evidence type="ECO:0000313" key="2">
    <source>
        <dbReference type="Proteomes" id="UP001634007"/>
    </source>
</evidence>
<dbReference type="Proteomes" id="UP001634007">
    <property type="component" value="Unassembled WGS sequence"/>
</dbReference>
<gene>
    <name evidence="1" type="ORF">ACJRO7_032306</name>
</gene>
<reference evidence="1 2" key="1">
    <citation type="submission" date="2024-11" db="EMBL/GenBank/DDBJ databases">
        <title>Chromosome-level genome assembly of Eucalyptus globulus Labill. provides insights into its genome evolution.</title>
        <authorList>
            <person name="Li X."/>
        </authorList>
    </citation>
    <scope>NUCLEOTIDE SEQUENCE [LARGE SCALE GENOMIC DNA]</scope>
    <source>
        <strain evidence="1">CL2024</strain>
        <tissue evidence="1">Fresh tender leaves</tissue>
    </source>
</reference>